<gene>
    <name evidence="2" type="ORF">GIB67_009089</name>
</gene>
<keyword evidence="3" id="KW-1185">Reference proteome</keyword>
<dbReference type="OrthoDB" id="1704638at2759"/>
<dbReference type="EMBL" id="JACGCM010001337">
    <property type="protein sequence ID" value="KAF6156431.1"/>
    <property type="molecule type" value="Genomic_DNA"/>
</dbReference>
<dbReference type="GO" id="GO:0010073">
    <property type="term" value="P:meristem maintenance"/>
    <property type="evidence" value="ECO:0007669"/>
    <property type="project" value="InterPro"/>
</dbReference>
<evidence type="ECO:0000313" key="3">
    <source>
        <dbReference type="Proteomes" id="UP000541444"/>
    </source>
</evidence>
<dbReference type="Proteomes" id="UP000541444">
    <property type="component" value="Unassembled WGS sequence"/>
</dbReference>
<protein>
    <recommendedName>
        <fullName evidence="1">Aminotransferase-like plant mobile domain-containing protein</fullName>
    </recommendedName>
</protein>
<feature type="domain" description="Aminotransferase-like plant mobile" evidence="1">
    <location>
        <begin position="6"/>
        <end position="198"/>
    </location>
</feature>
<sequence>MGFAEFCSINAGNSDNRLIHALVERWWPSTHTFHFLCGKLGFTPLDFIMLTGISFGRGRKLPYDERYSKLEEVEKMFPGITSSDIRYGNTTLTYLKSWKEPLNPRFHNYDLEINIMYAQAFVAYMMGNIFFSIDATSLRAGYLVALTDYDILGTSGFDWGMPIMVALYWGLNEVSVLRDGNAKQSITGFYAVLEFWFWVER</sequence>
<evidence type="ECO:0000313" key="2">
    <source>
        <dbReference type="EMBL" id="KAF6156431.1"/>
    </source>
</evidence>
<dbReference type="InterPro" id="IPR044824">
    <property type="entry name" value="MAIN-like"/>
</dbReference>
<dbReference type="InterPro" id="IPR019557">
    <property type="entry name" value="AminoTfrase-like_pln_mobile"/>
</dbReference>
<proteinExistence type="predicted"/>
<dbReference type="Pfam" id="PF10536">
    <property type="entry name" value="PMD"/>
    <property type="match status" value="1"/>
</dbReference>
<evidence type="ECO:0000259" key="1">
    <source>
        <dbReference type="Pfam" id="PF10536"/>
    </source>
</evidence>
<name>A0A7J7MNI1_9MAGN</name>
<dbReference type="PANTHER" id="PTHR46033:SF8">
    <property type="entry name" value="PROTEIN MAINTENANCE OF MERISTEMS-LIKE"/>
    <property type="match status" value="1"/>
</dbReference>
<organism evidence="2 3">
    <name type="scientific">Kingdonia uniflora</name>
    <dbReference type="NCBI Taxonomy" id="39325"/>
    <lineage>
        <taxon>Eukaryota</taxon>
        <taxon>Viridiplantae</taxon>
        <taxon>Streptophyta</taxon>
        <taxon>Embryophyta</taxon>
        <taxon>Tracheophyta</taxon>
        <taxon>Spermatophyta</taxon>
        <taxon>Magnoliopsida</taxon>
        <taxon>Ranunculales</taxon>
        <taxon>Circaeasteraceae</taxon>
        <taxon>Kingdonia</taxon>
    </lineage>
</organism>
<dbReference type="AlphaFoldDB" id="A0A7J7MNI1"/>
<accession>A0A7J7MNI1</accession>
<dbReference type="PANTHER" id="PTHR46033">
    <property type="entry name" value="PROTEIN MAIN-LIKE 2"/>
    <property type="match status" value="1"/>
</dbReference>
<reference evidence="2 3" key="1">
    <citation type="journal article" date="2020" name="IScience">
        <title>Genome Sequencing of the Endangered Kingdonia uniflora (Circaeasteraceae, Ranunculales) Reveals Potential Mechanisms of Evolutionary Specialization.</title>
        <authorList>
            <person name="Sun Y."/>
            <person name="Deng T."/>
            <person name="Zhang A."/>
            <person name="Moore M.J."/>
            <person name="Landis J.B."/>
            <person name="Lin N."/>
            <person name="Zhang H."/>
            <person name="Zhang X."/>
            <person name="Huang J."/>
            <person name="Zhang X."/>
            <person name="Sun H."/>
            <person name="Wang H."/>
        </authorList>
    </citation>
    <scope>NUCLEOTIDE SEQUENCE [LARGE SCALE GENOMIC DNA]</scope>
    <source>
        <strain evidence="2">TB1705</strain>
        <tissue evidence="2">Leaf</tissue>
    </source>
</reference>
<comment type="caution">
    <text evidence="2">The sequence shown here is derived from an EMBL/GenBank/DDBJ whole genome shotgun (WGS) entry which is preliminary data.</text>
</comment>